<accession>G4TE45</accession>
<dbReference type="Gene3D" id="3.30.160.60">
    <property type="entry name" value="Classic Zinc Finger"/>
    <property type="match status" value="1"/>
</dbReference>
<dbReference type="Proteomes" id="UP000007148">
    <property type="component" value="Unassembled WGS sequence"/>
</dbReference>
<dbReference type="PROSITE" id="PS00028">
    <property type="entry name" value="ZINC_FINGER_C2H2_1"/>
    <property type="match status" value="1"/>
</dbReference>
<dbReference type="AlphaFoldDB" id="G4TE45"/>
<keyword evidence="1" id="KW-0862">Zinc</keyword>
<feature type="domain" description="C2H2-type" evidence="3">
    <location>
        <begin position="27"/>
        <end position="51"/>
    </location>
</feature>
<evidence type="ECO:0000256" key="2">
    <source>
        <dbReference type="SAM" id="MobiDB-lite"/>
    </source>
</evidence>
<dbReference type="SMART" id="SM00355">
    <property type="entry name" value="ZnF_C2H2"/>
    <property type="match status" value="2"/>
</dbReference>
<dbReference type="OrthoDB" id="8922241at2759"/>
<dbReference type="GO" id="GO:0008270">
    <property type="term" value="F:zinc ion binding"/>
    <property type="evidence" value="ECO:0007669"/>
    <property type="project" value="UniProtKB-KW"/>
</dbReference>
<dbReference type="InParanoid" id="G4TE45"/>
<evidence type="ECO:0000313" key="4">
    <source>
        <dbReference type="EMBL" id="CCA69566.1"/>
    </source>
</evidence>
<evidence type="ECO:0000259" key="3">
    <source>
        <dbReference type="PROSITE" id="PS50157"/>
    </source>
</evidence>
<keyword evidence="1" id="KW-0863">Zinc-finger</keyword>
<dbReference type="STRING" id="1109443.G4TE45"/>
<evidence type="ECO:0000256" key="1">
    <source>
        <dbReference type="PROSITE-ProRule" id="PRU00042"/>
    </source>
</evidence>
<feature type="region of interest" description="Disordered" evidence="2">
    <location>
        <begin position="1"/>
        <end position="31"/>
    </location>
</feature>
<dbReference type="SUPFAM" id="SSF57667">
    <property type="entry name" value="beta-beta-alpha zinc fingers"/>
    <property type="match status" value="1"/>
</dbReference>
<evidence type="ECO:0000313" key="5">
    <source>
        <dbReference type="Proteomes" id="UP000007148"/>
    </source>
</evidence>
<dbReference type="HOGENOM" id="CLU_2321239_0_0_1"/>
<organism evidence="4 5">
    <name type="scientific">Serendipita indica (strain DSM 11827)</name>
    <name type="common">Root endophyte fungus</name>
    <name type="synonym">Piriformospora indica</name>
    <dbReference type="NCBI Taxonomy" id="1109443"/>
    <lineage>
        <taxon>Eukaryota</taxon>
        <taxon>Fungi</taxon>
        <taxon>Dikarya</taxon>
        <taxon>Basidiomycota</taxon>
        <taxon>Agaricomycotina</taxon>
        <taxon>Agaricomycetes</taxon>
        <taxon>Sebacinales</taxon>
        <taxon>Serendipitaceae</taxon>
        <taxon>Serendipita</taxon>
    </lineage>
</organism>
<dbReference type="InterPro" id="IPR036236">
    <property type="entry name" value="Znf_C2H2_sf"/>
</dbReference>
<keyword evidence="1" id="KW-0479">Metal-binding</keyword>
<reference evidence="4 5" key="1">
    <citation type="journal article" date="2011" name="PLoS Pathog.">
        <title>Endophytic Life Strategies Decoded by Genome and Transcriptome Analyses of the Mutualistic Root Symbiont Piriformospora indica.</title>
        <authorList>
            <person name="Zuccaro A."/>
            <person name="Lahrmann U."/>
            <person name="Guldener U."/>
            <person name="Langen G."/>
            <person name="Pfiffi S."/>
            <person name="Biedenkopf D."/>
            <person name="Wong P."/>
            <person name="Samans B."/>
            <person name="Grimm C."/>
            <person name="Basiewicz M."/>
            <person name="Murat C."/>
            <person name="Martin F."/>
            <person name="Kogel K.H."/>
        </authorList>
    </citation>
    <scope>NUCLEOTIDE SEQUENCE [LARGE SCALE GENOMIC DNA]</scope>
    <source>
        <strain evidence="4 5">DSM 11827</strain>
    </source>
</reference>
<sequence>MSQQQGSGSFHTFSVASPKIESPERPFPCPNCPARFQRKRDMERHRRSVHATSLLTSQPYECGGCDERFPRSDARARHWKNNPECEEIRKAREEAKQAE</sequence>
<dbReference type="PROSITE" id="PS50157">
    <property type="entry name" value="ZINC_FINGER_C2H2_2"/>
    <property type="match status" value="1"/>
</dbReference>
<keyword evidence="5" id="KW-1185">Reference proteome</keyword>
<protein>
    <recommendedName>
        <fullName evidence="3">C2H2-type domain-containing protein</fullName>
    </recommendedName>
</protein>
<proteinExistence type="predicted"/>
<name>G4TE45_SERID</name>
<dbReference type="Pfam" id="PF00096">
    <property type="entry name" value="zf-C2H2"/>
    <property type="match status" value="2"/>
</dbReference>
<comment type="caution">
    <text evidence="4">The sequence shown here is derived from an EMBL/GenBank/DDBJ whole genome shotgun (WGS) entry which is preliminary data.</text>
</comment>
<feature type="compositionally biased region" description="Polar residues" evidence="2">
    <location>
        <begin position="1"/>
        <end position="15"/>
    </location>
</feature>
<gene>
    <name evidence="4" type="ORF">PIIN_03505</name>
</gene>
<dbReference type="InterPro" id="IPR013087">
    <property type="entry name" value="Znf_C2H2_type"/>
</dbReference>
<dbReference type="EMBL" id="CAFZ01000058">
    <property type="protein sequence ID" value="CCA69566.1"/>
    <property type="molecule type" value="Genomic_DNA"/>
</dbReference>